<keyword evidence="3" id="KW-1185">Reference proteome</keyword>
<dbReference type="InterPro" id="IPR030395">
    <property type="entry name" value="GP_PDE_dom"/>
</dbReference>
<reference evidence="3" key="1">
    <citation type="submission" date="2016-10" db="EMBL/GenBank/DDBJ databases">
        <authorList>
            <person name="Varghese N."/>
            <person name="Submissions S."/>
        </authorList>
    </citation>
    <scope>NUCLEOTIDE SEQUENCE [LARGE SCALE GENOMIC DNA]</scope>
    <source>
        <strain evidence="3">B48,IBRC-M 10115,DSM 25386,CECT 8001</strain>
    </source>
</reference>
<evidence type="ECO:0000313" key="2">
    <source>
        <dbReference type="EMBL" id="SEM88283.1"/>
    </source>
</evidence>
<dbReference type="Pfam" id="PF03009">
    <property type="entry name" value="GDPD"/>
    <property type="match status" value="1"/>
</dbReference>
<dbReference type="Proteomes" id="UP000198553">
    <property type="component" value="Unassembled WGS sequence"/>
</dbReference>
<dbReference type="InterPro" id="IPR017946">
    <property type="entry name" value="PLC-like_Pdiesterase_TIM-brl"/>
</dbReference>
<protein>
    <submittedName>
        <fullName evidence="2">Glycerophosphoryl diester phosphodiesterase</fullName>
    </submittedName>
</protein>
<feature type="domain" description="GP-PDE" evidence="1">
    <location>
        <begin position="2"/>
        <end position="231"/>
    </location>
</feature>
<evidence type="ECO:0000313" key="3">
    <source>
        <dbReference type="Proteomes" id="UP000198553"/>
    </source>
</evidence>
<dbReference type="CDD" id="cd08563">
    <property type="entry name" value="GDPD_TtGDE_like"/>
    <property type="match status" value="1"/>
</dbReference>
<dbReference type="RefSeq" id="WP_090744859.1">
    <property type="nucleotide sequence ID" value="NZ_FOBW01000006.1"/>
</dbReference>
<dbReference type="GO" id="GO:0008081">
    <property type="term" value="F:phosphoric diester hydrolase activity"/>
    <property type="evidence" value="ECO:0007669"/>
    <property type="project" value="InterPro"/>
</dbReference>
<dbReference type="PANTHER" id="PTHR46211:SF1">
    <property type="entry name" value="GLYCEROPHOSPHODIESTER PHOSPHODIESTERASE, CYTOPLASMIC"/>
    <property type="match status" value="1"/>
</dbReference>
<dbReference type="STRING" id="930146.SAMN05192533_106233"/>
<dbReference type="GO" id="GO:0006629">
    <property type="term" value="P:lipid metabolic process"/>
    <property type="evidence" value="ECO:0007669"/>
    <property type="project" value="InterPro"/>
</dbReference>
<proteinExistence type="predicted"/>
<gene>
    <name evidence="2" type="ORF">SAMN05192533_106233</name>
</gene>
<sequence length="238" mass="27094">MTIILAHRGYSSKFPENTMKAFVKTAEAGAEGLELDVQMTKDGELVVIHDEKIDRTTNGKGYVKDYTAKEIRKFDAGQKEPIPFLKDVFTWLSGNSMICNIEFKNGLFPYKGMEDKVISLVREYQLEKRIILSSFNHYSVVYANQFAPEIETAPILAEGLYMPWIYAQSIRSKGFHPNFKAAPNEIIKQSLEHNIAIRPYTVNNESEMERLMKAGCSAIITDDPIKAFKVREGIKKRS</sequence>
<accession>A0A1H8BZS1</accession>
<evidence type="ECO:0000259" key="1">
    <source>
        <dbReference type="PROSITE" id="PS51704"/>
    </source>
</evidence>
<dbReference type="OrthoDB" id="384721at2"/>
<name>A0A1H8BZS1_9BACI</name>
<dbReference type="AlphaFoldDB" id="A0A1H8BZS1"/>
<dbReference type="Gene3D" id="3.20.20.190">
    <property type="entry name" value="Phosphatidylinositol (PI) phosphodiesterase"/>
    <property type="match status" value="1"/>
</dbReference>
<dbReference type="PANTHER" id="PTHR46211">
    <property type="entry name" value="GLYCEROPHOSPHORYL DIESTER PHOSPHODIESTERASE"/>
    <property type="match status" value="1"/>
</dbReference>
<dbReference type="SUPFAM" id="SSF51695">
    <property type="entry name" value="PLC-like phosphodiesterases"/>
    <property type="match status" value="1"/>
</dbReference>
<dbReference type="PROSITE" id="PS51704">
    <property type="entry name" value="GP_PDE"/>
    <property type="match status" value="1"/>
</dbReference>
<dbReference type="EMBL" id="FOBW01000006">
    <property type="protein sequence ID" value="SEM88283.1"/>
    <property type="molecule type" value="Genomic_DNA"/>
</dbReference>
<organism evidence="2 3">
    <name type="scientific">Mesobacillus persicus</name>
    <dbReference type="NCBI Taxonomy" id="930146"/>
    <lineage>
        <taxon>Bacteria</taxon>
        <taxon>Bacillati</taxon>
        <taxon>Bacillota</taxon>
        <taxon>Bacilli</taxon>
        <taxon>Bacillales</taxon>
        <taxon>Bacillaceae</taxon>
        <taxon>Mesobacillus</taxon>
    </lineage>
</organism>